<comment type="function">
    <text evidence="9">Mediates both low-affinity uptake and efflux of sugar across the membrane.</text>
</comment>
<gene>
    <name evidence="12" type="primary">LOC110415660</name>
</gene>
<feature type="transmembrane region" description="Helical" evidence="9">
    <location>
        <begin position="151"/>
        <end position="172"/>
    </location>
</feature>
<dbReference type="RefSeq" id="XP_021283031.1">
    <property type="nucleotide sequence ID" value="XM_021427356.1"/>
</dbReference>
<dbReference type="GeneID" id="110415660"/>
<keyword evidence="5 9" id="KW-0812">Transmembrane</keyword>
<evidence type="ECO:0000256" key="8">
    <source>
        <dbReference type="ARBA" id="ARBA00023136"/>
    </source>
</evidence>
<dbReference type="OrthoDB" id="409725at2759"/>
<evidence type="ECO:0000256" key="9">
    <source>
        <dbReference type="RuleBase" id="RU910715"/>
    </source>
</evidence>
<feature type="transmembrane region" description="Helical" evidence="9">
    <location>
        <begin position="91"/>
        <end position="113"/>
    </location>
</feature>
<name>A0A6J1A8F8_9ROSI</name>
<evidence type="ECO:0000256" key="2">
    <source>
        <dbReference type="ARBA" id="ARBA00007809"/>
    </source>
</evidence>
<proteinExistence type="inferred from homology"/>
<feature type="region of interest" description="Disordered" evidence="10">
    <location>
        <begin position="303"/>
        <end position="324"/>
    </location>
</feature>
<dbReference type="PANTHER" id="PTHR10791:SF142">
    <property type="entry name" value="BIDIRECTIONAL SUGAR TRANSPORTER SWEET16"/>
    <property type="match status" value="1"/>
</dbReference>
<feature type="transmembrane region" description="Helical" evidence="9">
    <location>
        <begin position="20"/>
        <end position="46"/>
    </location>
</feature>
<feature type="transmembrane region" description="Helical" evidence="9">
    <location>
        <begin position="67"/>
        <end position="85"/>
    </location>
</feature>
<protein>
    <recommendedName>
        <fullName evidence="9">Bidirectional sugar transporter SWEET</fullName>
    </recommendedName>
</protein>
<keyword evidence="8 9" id="KW-0472">Membrane</keyword>
<evidence type="ECO:0000256" key="4">
    <source>
        <dbReference type="ARBA" id="ARBA00022597"/>
    </source>
</evidence>
<dbReference type="PANTHER" id="PTHR10791">
    <property type="entry name" value="RAG1-ACTIVATING PROTEIN 1"/>
    <property type="match status" value="1"/>
</dbReference>
<feature type="transmembrane region" description="Helical" evidence="9">
    <location>
        <begin position="210"/>
        <end position="233"/>
    </location>
</feature>
<keyword evidence="4 9" id="KW-0762">Sugar transport</keyword>
<dbReference type="FunFam" id="1.20.1280.290:FF:000001">
    <property type="entry name" value="Bidirectional sugar transporter SWEET"/>
    <property type="match status" value="1"/>
</dbReference>
<evidence type="ECO:0000256" key="10">
    <source>
        <dbReference type="SAM" id="MobiDB-lite"/>
    </source>
</evidence>
<dbReference type="InterPro" id="IPR047664">
    <property type="entry name" value="SWEET"/>
</dbReference>
<dbReference type="GO" id="GO:0005886">
    <property type="term" value="C:plasma membrane"/>
    <property type="evidence" value="ECO:0007669"/>
    <property type="project" value="UniProtKB-SubCell"/>
</dbReference>
<sequence length="324" mass="35770">LSVSPSGNSFLLVFYPELQVISLYLCFSFLFSTTFAGNLISILVFASPIKTFWWVVKKKSTENYKGVPYITTLLSTSLWTFYGIINPDGLLVMTVNGAGAIFQLIYVTLFLIYAPKDKKIKTAKLVAVLDVGFLGAVIAVTLLAIHGRMRLTFVGILCAGLTIGMYASPLSAMRTVIRTKSVEYMPFLLSFFLFLNAGVWSAYAMLVKDIYIGVPNAVGFVLGSAQLILYVIYKNKSASAKSPEAMEEEGSAHLVKRGIEMHSLEDDLKNRSLNKGRSLPKPHVSRQYSLQKIMKTISLTPYESQSSYPLHSDVEDGNTDTGHP</sequence>
<keyword evidence="7 9" id="KW-1133">Transmembrane helix</keyword>
<evidence type="ECO:0000256" key="6">
    <source>
        <dbReference type="ARBA" id="ARBA00022737"/>
    </source>
</evidence>
<dbReference type="Gene3D" id="1.20.1280.290">
    <property type="match status" value="2"/>
</dbReference>
<evidence type="ECO:0000313" key="12">
    <source>
        <dbReference type="RefSeq" id="XP_021283031.1"/>
    </source>
</evidence>
<organism evidence="11 12">
    <name type="scientific">Herrania umbratica</name>
    <dbReference type="NCBI Taxonomy" id="108875"/>
    <lineage>
        <taxon>Eukaryota</taxon>
        <taxon>Viridiplantae</taxon>
        <taxon>Streptophyta</taxon>
        <taxon>Embryophyta</taxon>
        <taxon>Tracheophyta</taxon>
        <taxon>Spermatophyta</taxon>
        <taxon>Magnoliopsida</taxon>
        <taxon>eudicotyledons</taxon>
        <taxon>Gunneridae</taxon>
        <taxon>Pentapetalae</taxon>
        <taxon>rosids</taxon>
        <taxon>malvids</taxon>
        <taxon>Malvales</taxon>
        <taxon>Malvaceae</taxon>
        <taxon>Byttnerioideae</taxon>
        <taxon>Herrania</taxon>
    </lineage>
</organism>
<evidence type="ECO:0000256" key="3">
    <source>
        <dbReference type="ARBA" id="ARBA00022448"/>
    </source>
</evidence>
<dbReference type="AlphaFoldDB" id="A0A6J1A8F8"/>
<feature type="transmembrane region" description="Helical" evidence="9">
    <location>
        <begin position="125"/>
        <end position="145"/>
    </location>
</feature>
<feature type="transmembrane region" description="Helical" evidence="9">
    <location>
        <begin position="184"/>
        <end position="204"/>
    </location>
</feature>
<evidence type="ECO:0000313" key="11">
    <source>
        <dbReference type="Proteomes" id="UP000504621"/>
    </source>
</evidence>
<feature type="non-terminal residue" evidence="12">
    <location>
        <position position="1"/>
    </location>
</feature>
<comment type="similarity">
    <text evidence="2 9">Belongs to the SWEET sugar transporter family.</text>
</comment>
<dbReference type="GO" id="GO:0012505">
    <property type="term" value="C:endomembrane system"/>
    <property type="evidence" value="ECO:0007669"/>
    <property type="project" value="UniProtKB-SubCell"/>
</dbReference>
<keyword evidence="3 9" id="KW-0813">Transport</keyword>
<keyword evidence="6" id="KW-0677">Repeat</keyword>
<dbReference type="Pfam" id="PF03083">
    <property type="entry name" value="MtN3_slv"/>
    <property type="match status" value="2"/>
</dbReference>
<dbReference type="InterPro" id="IPR004316">
    <property type="entry name" value="SWEET_rpt"/>
</dbReference>
<reference evidence="12" key="1">
    <citation type="submission" date="2025-08" db="UniProtKB">
        <authorList>
            <consortium name="RefSeq"/>
        </authorList>
    </citation>
    <scope>IDENTIFICATION</scope>
    <source>
        <tissue evidence="12">Leaf</tissue>
    </source>
</reference>
<dbReference type="FunFam" id="1.20.1280.290:FF:000002">
    <property type="entry name" value="Bidirectional sugar transporter SWEET"/>
    <property type="match status" value="1"/>
</dbReference>
<dbReference type="GO" id="GO:0051119">
    <property type="term" value="F:sugar transmembrane transporter activity"/>
    <property type="evidence" value="ECO:0007669"/>
    <property type="project" value="InterPro"/>
</dbReference>
<evidence type="ECO:0000256" key="5">
    <source>
        <dbReference type="ARBA" id="ARBA00022692"/>
    </source>
</evidence>
<comment type="subcellular location">
    <subcellularLocation>
        <location evidence="9">Cell membrane</location>
        <topology evidence="9">Multi-pass membrane protein</topology>
    </subcellularLocation>
    <subcellularLocation>
        <location evidence="1">Endomembrane system</location>
        <topology evidence="1">Multi-pass membrane protein</topology>
    </subcellularLocation>
</comment>
<accession>A0A6J1A8F8</accession>
<evidence type="ECO:0000256" key="7">
    <source>
        <dbReference type="ARBA" id="ARBA00022989"/>
    </source>
</evidence>
<dbReference type="GO" id="GO:0051260">
    <property type="term" value="P:protein homooligomerization"/>
    <property type="evidence" value="ECO:0007669"/>
    <property type="project" value="UniProtKB-ARBA"/>
</dbReference>
<keyword evidence="11" id="KW-1185">Reference proteome</keyword>
<evidence type="ECO:0000256" key="1">
    <source>
        <dbReference type="ARBA" id="ARBA00004127"/>
    </source>
</evidence>
<dbReference type="Proteomes" id="UP000504621">
    <property type="component" value="Unplaced"/>
</dbReference>